<feature type="region of interest" description="Disordered" evidence="1">
    <location>
        <begin position="1"/>
        <end position="44"/>
    </location>
</feature>
<organism evidence="2">
    <name type="scientific">Brassica cretica</name>
    <name type="common">Mustard</name>
    <dbReference type="NCBI Taxonomy" id="69181"/>
    <lineage>
        <taxon>Eukaryota</taxon>
        <taxon>Viridiplantae</taxon>
        <taxon>Streptophyta</taxon>
        <taxon>Embryophyta</taxon>
        <taxon>Tracheophyta</taxon>
        <taxon>Spermatophyta</taxon>
        <taxon>Magnoliopsida</taxon>
        <taxon>eudicotyledons</taxon>
        <taxon>Gunneridae</taxon>
        <taxon>Pentapetalae</taxon>
        <taxon>rosids</taxon>
        <taxon>malvids</taxon>
        <taxon>Brassicales</taxon>
        <taxon>Brassicaceae</taxon>
        <taxon>Brassiceae</taxon>
        <taxon>Brassica</taxon>
    </lineage>
</organism>
<reference evidence="2" key="1">
    <citation type="submission" date="2019-12" db="EMBL/GenBank/DDBJ databases">
        <title>Genome sequencing and annotation of Brassica cretica.</title>
        <authorList>
            <person name="Studholme D.J."/>
            <person name="Sarris P.F."/>
        </authorList>
    </citation>
    <scope>NUCLEOTIDE SEQUENCE</scope>
    <source>
        <strain evidence="2">PFS-102/07</strain>
        <tissue evidence="2">Leaf</tissue>
    </source>
</reference>
<dbReference type="AlphaFoldDB" id="A0A8S9K9J7"/>
<evidence type="ECO:0000313" key="2">
    <source>
        <dbReference type="EMBL" id="KAF2591710.1"/>
    </source>
</evidence>
<proteinExistence type="predicted"/>
<evidence type="ECO:0000256" key="1">
    <source>
        <dbReference type="SAM" id="MobiDB-lite"/>
    </source>
</evidence>
<protein>
    <submittedName>
        <fullName evidence="2">Uncharacterized protein</fullName>
    </submittedName>
</protein>
<dbReference type="EMBL" id="QGKY02000190">
    <property type="protein sequence ID" value="KAF2591710.1"/>
    <property type="molecule type" value="Genomic_DNA"/>
</dbReference>
<accession>A0A8S9K9J7</accession>
<comment type="caution">
    <text evidence="2">The sequence shown here is derived from an EMBL/GenBank/DDBJ whole genome shotgun (WGS) entry which is preliminary data.</text>
</comment>
<feature type="region of interest" description="Disordered" evidence="1">
    <location>
        <begin position="75"/>
        <end position="103"/>
    </location>
</feature>
<sequence>MAAGCARRAESWSTRDVPERGDAARSGGRSVRRQRGLKLAPPLEEPVDGFRARYRSERGTEAAPRLLKYDFLTRHPTTRPIPDDSTRLLPSLASTDDETDNVEVASEPQAYFTTFPDDTGDEATAFFPDA</sequence>
<name>A0A8S9K9J7_BRACR</name>
<gene>
    <name evidence="2" type="ORF">F2Q70_00039984</name>
</gene>